<protein>
    <submittedName>
        <fullName evidence="1">Winged helix-turn-helix domain-containing protein</fullName>
    </submittedName>
</protein>
<accession>A0ABT0C3U5</accession>
<name>A0ABT0C3U5_9BACT</name>
<dbReference type="InterPro" id="IPR036388">
    <property type="entry name" value="WH-like_DNA-bd_sf"/>
</dbReference>
<dbReference type="Pfam" id="PF10771">
    <property type="entry name" value="DUF2582"/>
    <property type="match status" value="1"/>
</dbReference>
<dbReference type="EMBL" id="JAKZMM010000040">
    <property type="protein sequence ID" value="MCJ2381682.1"/>
    <property type="molecule type" value="Genomic_DNA"/>
</dbReference>
<proteinExistence type="predicted"/>
<dbReference type="Gene3D" id="1.10.10.10">
    <property type="entry name" value="Winged helix-like DNA-binding domain superfamily/Winged helix DNA-binding domain"/>
    <property type="match status" value="1"/>
</dbReference>
<evidence type="ECO:0000313" key="2">
    <source>
        <dbReference type="Proteomes" id="UP001165444"/>
    </source>
</evidence>
<dbReference type="InterPro" id="IPR019707">
    <property type="entry name" value="DUF2582"/>
</dbReference>
<reference evidence="1 2" key="1">
    <citation type="submission" date="2022-03" db="EMBL/GenBank/DDBJ databases">
        <title>Parabacteroides sp. nov. isolated from swine feces.</title>
        <authorList>
            <person name="Bak J.E."/>
        </authorList>
    </citation>
    <scope>NUCLEOTIDE SEQUENCE [LARGE SCALE GENOMIC DNA]</scope>
    <source>
        <strain evidence="1 2">AGMB00274</strain>
    </source>
</reference>
<evidence type="ECO:0000313" key="1">
    <source>
        <dbReference type="EMBL" id="MCJ2381682.1"/>
    </source>
</evidence>
<dbReference type="Proteomes" id="UP001165444">
    <property type="component" value="Unassembled WGS sequence"/>
</dbReference>
<organism evidence="1 2">
    <name type="scientific">Parabacteroides faecalis</name>
    <dbReference type="NCBI Taxonomy" id="2924040"/>
    <lineage>
        <taxon>Bacteria</taxon>
        <taxon>Pseudomonadati</taxon>
        <taxon>Bacteroidota</taxon>
        <taxon>Bacteroidia</taxon>
        <taxon>Bacteroidales</taxon>
        <taxon>Tannerellaceae</taxon>
        <taxon>Parabacteroides</taxon>
    </lineage>
</organism>
<sequence length="67" mass="7303">MIELIGTNAGKVWNALHEGGKMSLKALKKATKIKAEKDMYAALGWLAKEGKLAFEETENEILVSLIG</sequence>
<keyword evidence="2" id="KW-1185">Reference proteome</keyword>
<dbReference type="RefSeq" id="WP_022455168.1">
    <property type="nucleotide sequence ID" value="NZ_JAKZMM010000040.1"/>
</dbReference>
<comment type="caution">
    <text evidence="1">The sequence shown here is derived from an EMBL/GenBank/DDBJ whole genome shotgun (WGS) entry which is preliminary data.</text>
</comment>
<gene>
    <name evidence="1" type="ORF">MUN53_13895</name>
</gene>